<dbReference type="OrthoDB" id="8055275at2759"/>
<dbReference type="AlphaFoldDB" id="A0A8K0CI94"/>
<dbReference type="EMBL" id="VTPC01086464">
    <property type="protein sequence ID" value="KAF2886774.1"/>
    <property type="molecule type" value="Genomic_DNA"/>
</dbReference>
<organism evidence="2 3">
    <name type="scientific">Ignelater luminosus</name>
    <name type="common">Cucubano</name>
    <name type="synonym">Pyrophorus luminosus</name>
    <dbReference type="NCBI Taxonomy" id="2038154"/>
    <lineage>
        <taxon>Eukaryota</taxon>
        <taxon>Metazoa</taxon>
        <taxon>Ecdysozoa</taxon>
        <taxon>Arthropoda</taxon>
        <taxon>Hexapoda</taxon>
        <taxon>Insecta</taxon>
        <taxon>Pterygota</taxon>
        <taxon>Neoptera</taxon>
        <taxon>Endopterygota</taxon>
        <taxon>Coleoptera</taxon>
        <taxon>Polyphaga</taxon>
        <taxon>Elateriformia</taxon>
        <taxon>Elateroidea</taxon>
        <taxon>Elateridae</taxon>
        <taxon>Agrypninae</taxon>
        <taxon>Pyrophorini</taxon>
        <taxon>Ignelater</taxon>
    </lineage>
</organism>
<dbReference type="Proteomes" id="UP000801492">
    <property type="component" value="Unassembled WGS sequence"/>
</dbReference>
<feature type="compositionally biased region" description="Basic residues" evidence="1">
    <location>
        <begin position="30"/>
        <end position="43"/>
    </location>
</feature>
<comment type="caution">
    <text evidence="2">The sequence shown here is derived from an EMBL/GenBank/DDBJ whole genome shotgun (WGS) entry which is preliminary data.</text>
</comment>
<protein>
    <submittedName>
        <fullName evidence="2">Uncharacterized protein</fullName>
    </submittedName>
</protein>
<proteinExistence type="predicted"/>
<evidence type="ECO:0000313" key="2">
    <source>
        <dbReference type="EMBL" id="KAF2886774.1"/>
    </source>
</evidence>
<evidence type="ECO:0000313" key="3">
    <source>
        <dbReference type="Proteomes" id="UP000801492"/>
    </source>
</evidence>
<reference evidence="2" key="1">
    <citation type="submission" date="2019-08" db="EMBL/GenBank/DDBJ databases">
        <title>The genome of the North American firefly Photinus pyralis.</title>
        <authorList>
            <consortium name="Photinus pyralis genome working group"/>
            <person name="Fallon T.R."/>
            <person name="Sander Lower S.E."/>
            <person name="Weng J.-K."/>
        </authorList>
    </citation>
    <scope>NUCLEOTIDE SEQUENCE</scope>
    <source>
        <strain evidence="2">TRF0915ILg1</strain>
        <tissue evidence="2">Whole body</tissue>
    </source>
</reference>
<evidence type="ECO:0000256" key="1">
    <source>
        <dbReference type="SAM" id="MobiDB-lite"/>
    </source>
</evidence>
<keyword evidence="3" id="KW-1185">Reference proteome</keyword>
<accession>A0A8K0CI94</accession>
<name>A0A8K0CI94_IGNLU</name>
<gene>
    <name evidence="2" type="ORF">ILUMI_19399</name>
</gene>
<sequence>MTLKRFLNRLRILHFNDNKKCPKKGTGTYGKRHGGNPKTKTIRRRNEGRPQEAEANIWETKVLQSNLNRSRAATDLLQTTMQEHRIDRTKRKNEQTKEELDNNTIQGAFYRQEYGHQTLDGFSSAKRDQLHKEMQSGIEQFEDQSLTEIHIDDNVFNDNVLENNGPDSENNDNLVYEHTVDVPKDSETISDNAAENLKVKKGTNSKSNFNLEDTQESMVMEQEENVENASDEDIQQFMKFMRKELVTDGPSEVQYAANCNVCLENYAKVRVEVAAEIKRTSDPTPPLVVHWDGKLAPSPLEFEIDNEKLSIQIGHSWEDRLSILITSSTDQEQFLRIPTLPNGTGALISDVVYEALKEWNAQDKVRGMCFDTTASRCFHPGEIKKPNCEIPGVMHYAPWIVKAT</sequence>
<feature type="region of interest" description="Disordered" evidence="1">
    <location>
        <begin position="18"/>
        <end position="52"/>
    </location>
</feature>